<dbReference type="BioCyc" id="PSYR629263:G11X0-6982-MONOMER"/>
<proteinExistence type="predicted"/>
<evidence type="ECO:0000313" key="2">
    <source>
        <dbReference type="Proteomes" id="UP000004986"/>
    </source>
</evidence>
<comment type="caution">
    <text evidence="1">The sequence shown here is derived from an EMBL/GenBank/DDBJ whole genome shotgun (WGS) entry which is preliminary data.</text>
</comment>
<name>F3GL87_PSESJ</name>
<accession>F3GL87</accession>
<reference evidence="1 2" key="1">
    <citation type="journal article" date="2011" name="PLoS Pathog.">
        <title>Dynamic evolution of pathogenicity revealed by sequencing and comparative genomics of 19 Pseudomonas syringae isolates.</title>
        <authorList>
            <person name="Baltrus D.A."/>
            <person name="Nishimura M.T."/>
            <person name="Romanchuk A."/>
            <person name="Chang J.H."/>
            <person name="Mukhtar M.S."/>
            <person name="Cherkis K."/>
            <person name="Roach J."/>
            <person name="Grant S.R."/>
            <person name="Jones C.D."/>
            <person name="Dangl J.L."/>
        </authorList>
    </citation>
    <scope>NUCLEOTIDE SEQUENCE [LARGE SCALE GENOMIC DNA]</scope>
    <source>
        <strain evidence="1 2">1704B</strain>
    </source>
</reference>
<keyword evidence="2" id="KW-1185">Reference proteome</keyword>
<dbReference type="Proteomes" id="UP000004986">
    <property type="component" value="Unassembled WGS sequence"/>
</dbReference>
<dbReference type="Gene3D" id="3.40.50.720">
    <property type="entry name" value="NAD(P)-binding Rossmann-like Domain"/>
    <property type="match status" value="1"/>
</dbReference>
<dbReference type="EMBL" id="AEAI01002561">
    <property type="protein sequence ID" value="EGH47840.1"/>
    <property type="molecule type" value="Genomic_DNA"/>
</dbReference>
<sequence>PADFPSEPAPLETQMANDQAVWDDIVREHQLKESDINRLISPWHSDADLGRPIEVVTDMSKSRKLGFTAFQASDDAFFDVFEKLRHDRLIP</sequence>
<dbReference type="HOGENOM" id="CLU_186007_0_0_6"/>
<organism evidence="1 2">
    <name type="scientific">Pseudomonas syringae pv. pisi str. 1704B</name>
    <dbReference type="NCBI Taxonomy" id="629263"/>
    <lineage>
        <taxon>Bacteria</taxon>
        <taxon>Pseudomonadati</taxon>
        <taxon>Pseudomonadota</taxon>
        <taxon>Gammaproteobacteria</taxon>
        <taxon>Pseudomonadales</taxon>
        <taxon>Pseudomonadaceae</taxon>
        <taxon>Pseudomonas</taxon>
        <taxon>Pseudomonas syringae</taxon>
    </lineage>
</organism>
<evidence type="ECO:0008006" key="3">
    <source>
        <dbReference type="Google" id="ProtNLM"/>
    </source>
</evidence>
<feature type="non-terminal residue" evidence="1">
    <location>
        <position position="1"/>
    </location>
</feature>
<protein>
    <recommendedName>
        <fullName evidence="3">NAD-dependent dehydratase</fullName>
    </recommendedName>
</protein>
<evidence type="ECO:0000313" key="1">
    <source>
        <dbReference type="EMBL" id="EGH47840.1"/>
    </source>
</evidence>
<dbReference type="PANTHER" id="PTHR32487">
    <property type="entry name" value="3-OXO-DELTA(4,5)-STEROID 5-BETA-REDUCTASE"/>
    <property type="match status" value="1"/>
</dbReference>
<gene>
    <name evidence="1" type="ORF">PSYPI_38427</name>
</gene>
<dbReference type="AlphaFoldDB" id="F3GL87"/>
<dbReference type="PANTHER" id="PTHR32487:SF0">
    <property type="entry name" value="3-OXO-DELTA(4,5)-STEROID 5-BETA-REDUCTASE"/>
    <property type="match status" value="1"/>
</dbReference>
<dbReference type="PATRIC" id="fig|629263.4.peg.5734"/>